<name>A0A1B6D008_9HEMI</name>
<dbReference type="InterPro" id="IPR006603">
    <property type="entry name" value="PQ-loop_rpt"/>
</dbReference>
<dbReference type="SMART" id="SM00679">
    <property type="entry name" value="CTNS"/>
    <property type="match status" value="2"/>
</dbReference>
<organism evidence="11">
    <name type="scientific">Clastoptera arizonana</name>
    <name type="common">Arizona spittle bug</name>
    <dbReference type="NCBI Taxonomy" id="38151"/>
    <lineage>
        <taxon>Eukaryota</taxon>
        <taxon>Metazoa</taxon>
        <taxon>Ecdysozoa</taxon>
        <taxon>Arthropoda</taxon>
        <taxon>Hexapoda</taxon>
        <taxon>Insecta</taxon>
        <taxon>Pterygota</taxon>
        <taxon>Neoptera</taxon>
        <taxon>Paraneoptera</taxon>
        <taxon>Hemiptera</taxon>
        <taxon>Auchenorrhyncha</taxon>
        <taxon>Cercopoidea</taxon>
        <taxon>Clastopteridae</taxon>
        <taxon>Clastoptera</taxon>
    </lineage>
</organism>
<evidence type="ECO:0000256" key="8">
    <source>
        <dbReference type="ARBA" id="ARBA00067517"/>
    </source>
</evidence>
<keyword evidence="2" id="KW-0813">Transport</keyword>
<dbReference type="PIRSF" id="PIRSF023381">
    <property type="entry name" value="MannP-dilichol_defect-1p"/>
    <property type="match status" value="1"/>
</dbReference>
<evidence type="ECO:0000256" key="2">
    <source>
        <dbReference type="ARBA" id="ARBA00022448"/>
    </source>
</evidence>
<feature type="transmembrane region" description="Helical" evidence="10">
    <location>
        <begin position="71"/>
        <end position="94"/>
    </location>
</feature>
<comment type="similarity">
    <text evidence="7 9">Belongs to the MPDU1 (TC 2.A.43.3) family.</text>
</comment>
<evidence type="ECO:0000256" key="10">
    <source>
        <dbReference type="SAM" id="Phobius"/>
    </source>
</evidence>
<protein>
    <recommendedName>
        <fullName evidence="8 9">Mannose-P-dolichol utilization defect 1 protein homolog</fullName>
    </recommendedName>
</protein>
<evidence type="ECO:0000313" key="11">
    <source>
        <dbReference type="EMBL" id="JAS19030.1"/>
    </source>
</evidence>
<accession>A0A1B6D008</accession>
<feature type="transmembrane region" description="Helical" evidence="10">
    <location>
        <begin position="41"/>
        <end position="59"/>
    </location>
</feature>
<keyword evidence="4" id="KW-0677">Repeat</keyword>
<feature type="transmembrane region" description="Helical" evidence="10">
    <location>
        <begin position="183"/>
        <end position="202"/>
    </location>
</feature>
<dbReference type="GO" id="GO:0009312">
    <property type="term" value="P:oligosaccharide biosynthetic process"/>
    <property type="evidence" value="ECO:0007669"/>
    <property type="project" value="TreeGrafter"/>
</dbReference>
<sequence>MDNFSVAEYFKQVVLLLLPHKCYDEFFINYNFLDVPCLKATISKGLGLAIVGGSLMVKVPQIMKILQNKSAVGISFLSVLLDLYAVTAGVAYSYAKNFPFSAWGDSLFLLVQTVTIAALVLHYNRSSNVAAAFIGLFSIAMYTLISGMTPLDILWSMLSVSVPIMFAGKMVQAYVNYKNGSTGQLSAITCVMLLFGSIARIFTSIQETGDPVIILTYSLATIGNGILVSQFLYYSKKSPAAKTKKSKKSNNKKNR</sequence>
<feature type="transmembrane region" description="Helical" evidence="10">
    <location>
        <begin position="100"/>
        <end position="121"/>
    </location>
</feature>
<dbReference type="AlphaFoldDB" id="A0A1B6D008"/>
<evidence type="ECO:0000256" key="9">
    <source>
        <dbReference type="PIRNR" id="PIRNR023381"/>
    </source>
</evidence>
<feature type="transmembrane region" description="Helical" evidence="10">
    <location>
        <begin position="128"/>
        <end position="147"/>
    </location>
</feature>
<dbReference type="EMBL" id="GEDC01012757">
    <property type="protein sequence ID" value="JAS24541.1"/>
    <property type="molecule type" value="Transcribed_RNA"/>
</dbReference>
<evidence type="ECO:0000256" key="7">
    <source>
        <dbReference type="ARBA" id="ARBA00038475"/>
    </source>
</evidence>
<feature type="transmembrane region" description="Helical" evidence="10">
    <location>
        <begin position="214"/>
        <end position="234"/>
    </location>
</feature>
<evidence type="ECO:0000256" key="5">
    <source>
        <dbReference type="ARBA" id="ARBA00022989"/>
    </source>
</evidence>
<dbReference type="PANTHER" id="PTHR12226">
    <property type="entry name" value="MANNOSE-P-DOLICHOL UTILIZATION DEFECT 1 LEC35 -RELATED"/>
    <property type="match status" value="1"/>
</dbReference>
<dbReference type="Pfam" id="PF04193">
    <property type="entry name" value="PQ-loop"/>
    <property type="match status" value="2"/>
</dbReference>
<keyword evidence="3 9" id="KW-0812">Transmembrane</keyword>
<evidence type="ECO:0000256" key="3">
    <source>
        <dbReference type="ARBA" id="ARBA00022692"/>
    </source>
</evidence>
<evidence type="ECO:0000256" key="6">
    <source>
        <dbReference type="ARBA" id="ARBA00023136"/>
    </source>
</evidence>
<evidence type="ECO:0000256" key="4">
    <source>
        <dbReference type="ARBA" id="ARBA00022737"/>
    </source>
</evidence>
<keyword evidence="6 9" id="KW-0472">Membrane</keyword>
<proteinExistence type="inferred from homology"/>
<evidence type="ECO:0000256" key="1">
    <source>
        <dbReference type="ARBA" id="ARBA00004141"/>
    </source>
</evidence>
<dbReference type="Gene3D" id="1.20.1280.290">
    <property type="match status" value="2"/>
</dbReference>
<dbReference type="InterPro" id="IPR016817">
    <property type="entry name" value="MannP-dilichol_defect-1"/>
</dbReference>
<dbReference type="FunFam" id="1.20.1280.290:FF:000006">
    <property type="entry name" value="mannose-P-dolichol utilization defect 1 protein"/>
    <property type="match status" value="1"/>
</dbReference>
<dbReference type="PANTHER" id="PTHR12226:SF2">
    <property type="entry name" value="MANNOSE-P-DOLICHOL UTILIZATION DEFECT 1 PROTEIN"/>
    <property type="match status" value="1"/>
</dbReference>
<feature type="transmembrane region" description="Helical" evidence="10">
    <location>
        <begin position="153"/>
        <end position="171"/>
    </location>
</feature>
<keyword evidence="5 9" id="KW-1133">Transmembrane helix</keyword>
<evidence type="ECO:0000313" key="12">
    <source>
        <dbReference type="EMBL" id="JAS24541.1"/>
    </source>
</evidence>
<reference evidence="11" key="1">
    <citation type="submission" date="2015-12" db="EMBL/GenBank/DDBJ databases">
        <title>De novo transcriptome assembly of four potential Pierce s Disease insect vectors from Arizona vineyards.</title>
        <authorList>
            <person name="Tassone E.E."/>
        </authorList>
    </citation>
    <scope>NUCLEOTIDE SEQUENCE</scope>
</reference>
<dbReference type="GO" id="GO:0016020">
    <property type="term" value="C:membrane"/>
    <property type="evidence" value="ECO:0007669"/>
    <property type="project" value="UniProtKB-SubCell"/>
</dbReference>
<dbReference type="EMBL" id="GEDC01018268">
    <property type="protein sequence ID" value="JAS19030.1"/>
    <property type="molecule type" value="Transcribed_RNA"/>
</dbReference>
<gene>
    <name evidence="12" type="ORF">g.24009</name>
    <name evidence="11" type="ORF">g.24010</name>
</gene>
<comment type="subcellular location">
    <subcellularLocation>
        <location evidence="1 9">Membrane</location>
        <topology evidence="1 9">Multi-pass membrane protein</topology>
    </subcellularLocation>
</comment>